<evidence type="ECO:0000256" key="4">
    <source>
        <dbReference type="ARBA" id="ARBA00023136"/>
    </source>
</evidence>
<dbReference type="EMBL" id="SOAW01000002">
    <property type="protein sequence ID" value="TDT31340.1"/>
    <property type="molecule type" value="Genomic_DNA"/>
</dbReference>
<evidence type="ECO:0000256" key="5">
    <source>
        <dbReference type="SAM" id="Phobius"/>
    </source>
</evidence>
<dbReference type="GO" id="GO:0032259">
    <property type="term" value="P:methylation"/>
    <property type="evidence" value="ECO:0007669"/>
    <property type="project" value="UniProtKB-KW"/>
</dbReference>
<keyword evidence="6" id="KW-0808">Transferase</keyword>
<reference evidence="6 7" key="1">
    <citation type="submission" date="2019-03" db="EMBL/GenBank/DDBJ databases">
        <title>Genomic Encyclopedia of Archaeal and Bacterial Type Strains, Phase II (KMG-II): from individual species to whole genera.</title>
        <authorList>
            <person name="Goeker M."/>
        </authorList>
    </citation>
    <scope>NUCLEOTIDE SEQUENCE [LARGE SCALE GENOMIC DNA]</scope>
    <source>
        <strain evidence="6 7">DSM 24323</strain>
    </source>
</reference>
<name>A0A4R7J2F2_9ACTN</name>
<comment type="caution">
    <text evidence="6">The sequence shown here is derived from an EMBL/GenBank/DDBJ whole genome shotgun (WGS) entry which is preliminary data.</text>
</comment>
<keyword evidence="2 5" id="KW-0812">Transmembrane</keyword>
<dbReference type="GO" id="GO:0008168">
    <property type="term" value="F:methyltransferase activity"/>
    <property type="evidence" value="ECO:0007669"/>
    <property type="project" value="UniProtKB-KW"/>
</dbReference>
<accession>A0A4R7J2F2</accession>
<evidence type="ECO:0000313" key="6">
    <source>
        <dbReference type="EMBL" id="TDT31340.1"/>
    </source>
</evidence>
<dbReference type="PANTHER" id="PTHR12714:SF9">
    <property type="entry name" value="PROTEIN-S-ISOPRENYLCYSTEINE O-METHYLTRANSFERASE"/>
    <property type="match status" value="1"/>
</dbReference>
<dbReference type="OrthoDB" id="941586at2"/>
<proteinExistence type="predicted"/>
<keyword evidence="3 5" id="KW-1133">Transmembrane helix</keyword>
<keyword evidence="4 5" id="KW-0472">Membrane</keyword>
<protein>
    <submittedName>
        <fullName evidence="6">Protein-S-isoprenylcysteine O-methyltransferase Ste14</fullName>
    </submittedName>
</protein>
<dbReference type="Proteomes" id="UP000295371">
    <property type="component" value="Unassembled WGS sequence"/>
</dbReference>
<feature type="transmembrane region" description="Helical" evidence="5">
    <location>
        <begin position="36"/>
        <end position="58"/>
    </location>
</feature>
<dbReference type="Gene3D" id="1.20.120.1630">
    <property type="match status" value="1"/>
</dbReference>
<keyword evidence="7" id="KW-1185">Reference proteome</keyword>
<dbReference type="Pfam" id="PF04191">
    <property type="entry name" value="PEMT"/>
    <property type="match status" value="1"/>
</dbReference>
<organism evidence="6 7">
    <name type="scientific">Naumannella halotolerans</name>
    <dbReference type="NCBI Taxonomy" id="993414"/>
    <lineage>
        <taxon>Bacteria</taxon>
        <taxon>Bacillati</taxon>
        <taxon>Actinomycetota</taxon>
        <taxon>Actinomycetes</taxon>
        <taxon>Propionibacteriales</taxon>
        <taxon>Propionibacteriaceae</taxon>
        <taxon>Naumannella</taxon>
    </lineage>
</organism>
<feature type="transmembrane region" description="Helical" evidence="5">
    <location>
        <begin position="92"/>
        <end position="118"/>
    </location>
</feature>
<evidence type="ECO:0000256" key="1">
    <source>
        <dbReference type="ARBA" id="ARBA00004127"/>
    </source>
</evidence>
<dbReference type="GO" id="GO:0012505">
    <property type="term" value="C:endomembrane system"/>
    <property type="evidence" value="ECO:0007669"/>
    <property type="project" value="UniProtKB-SubCell"/>
</dbReference>
<dbReference type="RefSeq" id="WP_133755630.1">
    <property type="nucleotide sequence ID" value="NZ_SOAW01000002.1"/>
</dbReference>
<dbReference type="PANTHER" id="PTHR12714">
    <property type="entry name" value="PROTEIN-S ISOPRENYLCYSTEINE O-METHYLTRANSFERASE"/>
    <property type="match status" value="1"/>
</dbReference>
<evidence type="ECO:0000313" key="7">
    <source>
        <dbReference type="Proteomes" id="UP000295371"/>
    </source>
</evidence>
<dbReference type="InterPro" id="IPR007318">
    <property type="entry name" value="Phopholipid_MeTrfase"/>
</dbReference>
<feature type="transmembrane region" description="Helical" evidence="5">
    <location>
        <begin position="6"/>
        <end position="24"/>
    </location>
</feature>
<keyword evidence="6" id="KW-0489">Methyltransferase</keyword>
<gene>
    <name evidence="6" type="ORF">CLV29_2758</name>
</gene>
<evidence type="ECO:0000256" key="2">
    <source>
        <dbReference type="ARBA" id="ARBA00022692"/>
    </source>
</evidence>
<comment type="subcellular location">
    <subcellularLocation>
        <location evidence="1">Endomembrane system</location>
        <topology evidence="1">Multi-pass membrane protein</topology>
    </subcellularLocation>
</comment>
<sequence length="149" mass="15793">MQKPIAPPPVLLVTAAAVQLLLGKKKKPSRSILRRVLGGSAALAGAGLFVAGGAQLLARSTTVDPRVPGESTELVTDGVYGYTRNPIYVGDLLLLLGLAIGQGKLISYLPVVAFAALIDRRQIPLEEAALAETFGDDFNDYAEQVPRWL</sequence>
<dbReference type="AlphaFoldDB" id="A0A4R7J2F2"/>
<evidence type="ECO:0000256" key="3">
    <source>
        <dbReference type="ARBA" id="ARBA00022989"/>
    </source>
</evidence>